<comment type="caution">
    <text evidence="14">The sequence shown here is derived from an EMBL/GenBank/DDBJ whole genome shotgun (WGS) entry which is preliminary data.</text>
</comment>
<evidence type="ECO:0000259" key="12">
    <source>
        <dbReference type="Pfam" id="PF00593"/>
    </source>
</evidence>
<dbReference type="SUPFAM" id="SSF56935">
    <property type="entry name" value="Porins"/>
    <property type="match status" value="1"/>
</dbReference>
<dbReference type="AlphaFoldDB" id="A0A941IZS4"/>
<dbReference type="InterPro" id="IPR039426">
    <property type="entry name" value="TonB-dep_rcpt-like"/>
</dbReference>
<keyword evidence="5" id="KW-0732">Signal</keyword>
<evidence type="ECO:0000256" key="4">
    <source>
        <dbReference type="ARBA" id="ARBA00022692"/>
    </source>
</evidence>
<dbReference type="InterPro" id="IPR036942">
    <property type="entry name" value="Beta-barrel_TonB_sf"/>
</dbReference>
<dbReference type="PANTHER" id="PTHR30069:SF29">
    <property type="entry name" value="HEMOGLOBIN AND HEMOGLOBIN-HAPTOGLOBIN-BINDING PROTEIN 1-RELATED"/>
    <property type="match status" value="1"/>
</dbReference>
<evidence type="ECO:0000256" key="9">
    <source>
        <dbReference type="ARBA" id="ARBA00023237"/>
    </source>
</evidence>
<evidence type="ECO:0000256" key="2">
    <source>
        <dbReference type="ARBA" id="ARBA00022448"/>
    </source>
</evidence>
<keyword evidence="2 10" id="KW-0813">Transport</keyword>
<dbReference type="GO" id="GO:0009279">
    <property type="term" value="C:cell outer membrane"/>
    <property type="evidence" value="ECO:0007669"/>
    <property type="project" value="UniProtKB-SubCell"/>
</dbReference>
<dbReference type="RefSeq" id="WP_212193119.1">
    <property type="nucleotide sequence ID" value="NZ_JAGTAR010000049.1"/>
</dbReference>
<dbReference type="InterPro" id="IPR037066">
    <property type="entry name" value="Plug_dom_sf"/>
</dbReference>
<reference evidence="14" key="1">
    <citation type="journal article" date="2018" name="Int. J. Syst. Evol. Microbiol.">
        <title>Carboxylicivirga sediminis sp. nov., isolated from coastal sediment.</title>
        <authorList>
            <person name="Wang F.Q."/>
            <person name="Ren L.H."/>
            <person name="Zou R.J."/>
            <person name="Sun Y.Z."/>
            <person name="Liu X.J."/>
            <person name="Jiang F."/>
            <person name="Liu L.J."/>
        </authorList>
    </citation>
    <scope>NUCLEOTIDE SEQUENCE</scope>
    <source>
        <strain evidence="14">JR1</strain>
    </source>
</reference>
<keyword evidence="8 14" id="KW-0675">Receptor</keyword>
<dbReference type="PROSITE" id="PS52016">
    <property type="entry name" value="TONB_DEPENDENT_REC_3"/>
    <property type="match status" value="1"/>
</dbReference>
<organism evidence="14 15">
    <name type="scientific">Carboxylicivirga sediminis</name>
    <dbReference type="NCBI Taxonomy" id="2006564"/>
    <lineage>
        <taxon>Bacteria</taxon>
        <taxon>Pseudomonadati</taxon>
        <taxon>Bacteroidota</taxon>
        <taxon>Bacteroidia</taxon>
        <taxon>Marinilabiliales</taxon>
        <taxon>Marinilabiliaceae</taxon>
        <taxon>Carboxylicivirga</taxon>
    </lineage>
</organism>
<keyword evidence="6 11" id="KW-0798">TonB box</keyword>
<dbReference type="EMBL" id="JAGTAR010000049">
    <property type="protein sequence ID" value="MBR8538095.1"/>
    <property type="molecule type" value="Genomic_DNA"/>
</dbReference>
<evidence type="ECO:0000256" key="6">
    <source>
        <dbReference type="ARBA" id="ARBA00023077"/>
    </source>
</evidence>
<comment type="subcellular location">
    <subcellularLocation>
        <location evidence="1 10">Cell outer membrane</location>
        <topology evidence="1 10">Multi-pass membrane protein</topology>
    </subcellularLocation>
</comment>
<evidence type="ECO:0000256" key="1">
    <source>
        <dbReference type="ARBA" id="ARBA00004571"/>
    </source>
</evidence>
<evidence type="ECO:0000313" key="14">
    <source>
        <dbReference type="EMBL" id="MBR8538095.1"/>
    </source>
</evidence>
<gene>
    <name evidence="14" type="ORF">KDU71_21170</name>
</gene>
<evidence type="ECO:0000256" key="8">
    <source>
        <dbReference type="ARBA" id="ARBA00023170"/>
    </source>
</evidence>
<feature type="domain" description="TonB-dependent receptor-like beta-barrel" evidence="12">
    <location>
        <begin position="148"/>
        <end position="612"/>
    </location>
</feature>
<evidence type="ECO:0000256" key="11">
    <source>
        <dbReference type="RuleBase" id="RU003357"/>
    </source>
</evidence>
<keyword evidence="4 10" id="KW-0812">Transmembrane</keyword>
<sequence>MGQRHIVLNEVTVDAPVHIPSSQQWPGSISMLDSLNLESGNSYQLAEHLNSLPGVLMQQGTLSTNRITIRGIGSRTPYNSNRIKAYWGATPLTDGDGVTAIEDIGFNDIQSLTVLKGPSSALYGAGLGGVILINPWTSLKTEQHLTVQSEAGNYGTYSNQLTTVLKSGKGSSWITANQLHTNGYRENSLYNRYNLSLKGKYQFGQHYWHYLYNYRYLHGQIPSSLDSIDFNNNPQKAADSWAAIEGYEKSKRHLFNAGVHLSVNSQLSNSIDIFGTISDMDELRPFNRLEDNKNAVGLREKLSYQGTRLRVEAGLEALLEHNHVKLYGVKENNLGHILSSTKLQRSYINLFGLAEYKLHPKLLIQAAFNLNTTWYNSKQQASESESFNHQYPLTLSPHLGINYQLSGVSNIFASAGHGFSTPSVEEAQLPDGRFNPSIKPEEGYQVDLGYRYTSSDNQSKFEATAYWMRMNNLLVTKRESEDIFYGANAGKTSHYGLEISGSQTVRISNSAILIMNATFDHSINKFLEFVDDGTDYSNKHLPGIPDYNLYLATTANMKELSIHFNYRTQGSQYLNDSNLNNYNSFSVLNAKVSHTFKFKNVRGLLYAGANNLLNAHYASMVLVNAPSFGNNLPRYYYPALPFNAYIGLRLTI</sequence>
<dbReference type="Gene3D" id="2.170.130.10">
    <property type="entry name" value="TonB-dependent receptor, plug domain"/>
    <property type="match status" value="1"/>
</dbReference>
<dbReference type="PANTHER" id="PTHR30069">
    <property type="entry name" value="TONB-DEPENDENT OUTER MEMBRANE RECEPTOR"/>
    <property type="match status" value="1"/>
</dbReference>
<protein>
    <submittedName>
        <fullName evidence="14">TonB-dependent receptor</fullName>
    </submittedName>
</protein>
<dbReference type="InterPro" id="IPR000531">
    <property type="entry name" value="Beta-barrel_TonB"/>
</dbReference>
<keyword evidence="3 10" id="KW-1134">Transmembrane beta strand</keyword>
<evidence type="ECO:0000313" key="15">
    <source>
        <dbReference type="Proteomes" id="UP000679220"/>
    </source>
</evidence>
<name>A0A941IZS4_9BACT</name>
<dbReference type="Pfam" id="PF07715">
    <property type="entry name" value="Plug"/>
    <property type="match status" value="1"/>
</dbReference>
<dbReference type="Gene3D" id="2.40.170.20">
    <property type="entry name" value="TonB-dependent receptor, beta-barrel domain"/>
    <property type="match status" value="1"/>
</dbReference>
<comment type="similarity">
    <text evidence="10 11">Belongs to the TonB-dependent receptor family.</text>
</comment>
<dbReference type="InterPro" id="IPR012910">
    <property type="entry name" value="Plug_dom"/>
</dbReference>
<reference evidence="14" key="2">
    <citation type="submission" date="2021-04" db="EMBL/GenBank/DDBJ databases">
        <authorList>
            <person name="Zhang T."/>
            <person name="Zhang Y."/>
            <person name="Lu D."/>
            <person name="Zuo D."/>
            <person name="Du Z."/>
        </authorList>
    </citation>
    <scope>NUCLEOTIDE SEQUENCE</scope>
    <source>
        <strain evidence="14">JR1</strain>
    </source>
</reference>
<keyword evidence="7 10" id="KW-0472">Membrane</keyword>
<evidence type="ECO:0000259" key="13">
    <source>
        <dbReference type="Pfam" id="PF07715"/>
    </source>
</evidence>
<dbReference type="GO" id="GO:0044718">
    <property type="term" value="P:siderophore transmembrane transport"/>
    <property type="evidence" value="ECO:0007669"/>
    <property type="project" value="TreeGrafter"/>
</dbReference>
<feature type="domain" description="TonB-dependent receptor plug" evidence="13">
    <location>
        <begin position="24"/>
        <end position="130"/>
    </location>
</feature>
<accession>A0A941IZS4</accession>
<dbReference type="GO" id="GO:0015344">
    <property type="term" value="F:siderophore uptake transmembrane transporter activity"/>
    <property type="evidence" value="ECO:0007669"/>
    <property type="project" value="TreeGrafter"/>
</dbReference>
<keyword evidence="9 10" id="KW-0998">Cell outer membrane</keyword>
<evidence type="ECO:0000256" key="7">
    <source>
        <dbReference type="ARBA" id="ARBA00023136"/>
    </source>
</evidence>
<evidence type="ECO:0000256" key="5">
    <source>
        <dbReference type="ARBA" id="ARBA00022729"/>
    </source>
</evidence>
<evidence type="ECO:0000256" key="3">
    <source>
        <dbReference type="ARBA" id="ARBA00022452"/>
    </source>
</evidence>
<keyword evidence="15" id="KW-1185">Reference proteome</keyword>
<proteinExistence type="inferred from homology"/>
<dbReference type="Pfam" id="PF00593">
    <property type="entry name" value="TonB_dep_Rec_b-barrel"/>
    <property type="match status" value="1"/>
</dbReference>
<dbReference type="Proteomes" id="UP000679220">
    <property type="component" value="Unassembled WGS sequence"/>
</dbReference>
<evidence type="ECO:0000256" key="10">
    <source>
        <dbReference type="PROSITE-ProRule" id="PRU01360"/>
    </source>
</evidence>